<sequence length="580" mass="64445">MRDEDHRRSGAAGVGMDGGEEAVFGAGVHGGGGFVGDEQGHLGAVVTPVEGAGCGIPFTVNVLNGRERGLRVPGWRVFWVGEEWLAGLSRRDLETVGMRPGDPVFVAPDLRIDPILCRYGKSRRFRAYTVESKRNFSTDLTLLLTFLWSRGLSWLDAHKKDLDDFEDWRRRAPKNPERIGDAKWNRELAAFSGFFKWAKSEGYLTASPVATRRIVDERGAVLDVPVSLAPSGKSAKMHWLTPRTWRLWTDVGLRGHTQAGIPGLGWQGRLEDRNVAFVRLVLSSGLRRQEAGTLLTFELPGTSLPGNRYCRGTVAGAVTRSKATRTFYAATDAIGEVETYCESSRAWAVRKAQRAGRYDQLSGMRLVTKVTAGPRRVVHWVDWAGEAFQMPLERLTAADRIWMFTEGPDGPEPLWLWLNEAGLPFQIDSWEAVFRTANMRCQETLTPPRHLRPDPHRVYAPYATVHAARHSFALFALVVLNSVMDRRYGLSPAERRDFRLLYGDPWFMVQGLLGHATRQVTVDTYLAPVRHLQMESLLADVDAPSAGPLPDLDGVFSRIASTAETIQDIDTLLAPTGGTA</sequence>
<dbReference type="SUPFAM" id="SSF47823">
    <property type="entry name" value="lambda integrase-like, N-terminal domain"/>
    <property type="match status" value="1"/>
</dbReference>
<keyword evidence="2" id="KW-0233">DNA recombination</keyword>
<dbReference type="InterPro" id="IPR013762">
    <property type="entry name" value="Integrase-like_cat_sf"/>
</dbReference>
<keyword evidence="1" id="KW-0238">DNA-binding</keyword>
<dbReference type="Pfam" id="PF02899">
    <property type="entry name" value="Phage_int_SAM_1"/>
    <property type="match status" value="1"/>
</dbReference>
<name>A0ABY5DBL2_9ACTN</name>
<dbReference type="SUPFAM" id="SSF56349">
    <property type="entry name" value="DNA breaking-rejoining enzymes"/>
    <property type="match status" value="1"/>
</dbReference>
<protein>
    <submittedName>
        <fullName evidence="4">Site-specific integrase</fullName>
    </submittedName>
</protein>
<dbReference type="InterPro" id="IPR011010">
    <property type="entry name" value="DNA_brk_join_enz"/>
</dbReference>
<dbReference type="InterPro" id="IPR010998">
    <property type="entry name" value="Integrase_recombinase_N"/>
</dbReference>
<dbReference type="Proteomes" id="UP001055940">
    <property type="component" value="Chromosome"/>
</dbReference>
<accession>A0ABY5DBL2</accession>
<evidence type="ECO:0000259" key="3">
    <source>
        <dbReference type="Pfam" id="PF02899"/>
    </source>
</evidence>
<dbReference type="Gene3D" id="1.10.443.10">
    <property type="entry name" value="Intergrase catalytic core"/>
    <property type="match status" value="1"/>
</dbReference>
<proteinExistence type="predicted"/>
<dbReference type="Gene3D" id="1.10.150.130">
    <property type="match status" value="1"/>
</dbReference>
<evidence type="ECO:0000256" key="1">
    <source>
        <dbReference type="ARBA" id="ARBA00023125"/>
    </source>
</evidence>
<dbReference type="InterPro" id="IPR004107">
    <property type="entry name" value="Integrase_SAM-like_N"/>
</dbReference>
<reference evidence="4" key="1">
    <citation type="submission" date="2022-06" db="EMBL/GenBank/DDBJ databases">
        <authorList>
            <person name="Ping M."/>
        </authorList>
    </citation>
    <scope>NUCLEOTIDE SEQUENCE</scope>
    <source>
        <strain evidence="4">JCM11759T</strain>
    </source>
</reference>
<feature type="domain" description="Integrase SAM-like N-terminal" evidence="3">
    <location>
        <begin position="126"/>
        <end position="202"/>
    </location>
</feature>
<evidence type="ECO:0000313" key="4">
    <source>
        <dbReference type="EMBL" id="USY20458.1"/>
    </source>
</evidence>
<evidence type="ECO:0000313" key="5">
    <source>
        <dbReference type="Proteomes" id="UP001055940"/>
    </source>
</evidence>
<organism evidence="4 5">
    <name type="scientific">Nocardiopsis exhalans</name>
    <dbReference type="NCBI Taxonomy" id="163604"/>
    <lineage>
        <taxon>Bacteria</taxon>
        <taxon>Bacillati</taxon>
        <taxon>Actinomycetota</taxon>
        <taxon>Actinomycetes</taxon>
        <taxon>Streptosporangiales</taxon>
        <taxon>Nocardiopsidaceae</taxon>
        <taxon>Nocardiopsis</taxon>
    </lineage>
</organism>
<keyword evidence="5" id="KW-1185">Reference proteome</keyword>
<dbReference type="EMBL" id="CP099837">
    <property type="protein sequence ID" value="USY20458.1"/>
    <property type="molecule type" value="Genomic_DNA"/>
</dbReference>
<evidence type="ECO:0000256" key="2">
    <source>
        <dbReference type="ARBA" id="ARBA00023172"/>
    </source>
</evidence>
<gene>
    <name evidence="4" type="ORF">NE857_02005</name>
</gene>